<dbReference type="EMBL" id="LNIX01000001">
    <property type="protein sequence ID" value="OXA62288.1"/>
    <property type="molecule type" value="Genomic_DNA"/>
</dbReference>
<dbReference type="InterPro" id="IPR033122">
    <property type="entry name" value="LETM1-like_RBD"/>
</dbReference>
<evidence type="ECO:0000256" key="4">
    <source>
        <dbReference type="ARBA" id="ARBA00022989"/>
    </source>
</evidence>
<dbReference type="GO" id="GO:0030003">
    <property type="term" value="P:intracellular monoatomic cation homeostasis"/>
    <property type="evidence" value="ECO:0007669"/>
    <property type="project" value="TreeGrafter"/>
</dbReference>
<feature type="region of interest" description="Disordered" evidence="8">
    <location>
        <begin position="119"/>
        <end position="166"/>
    </location>
</feature>
<dbReference type="GO" id="GO:0005743">
    <property type="term" value="C:mitochondrial inner membrane"/>
    <property type="evidence" value="ECO:0007669"/>
    <property type="project" value="UniProtKB-SubCell"/>
</dbReference>
<proteinExistence type="predicted"/>
<keyword evidence="5 7" id="KW-0496">Mitochondrion</keyword>
<dbReference type="OrthoDB" id="73691at2759"/>
<dbReference type="PANTHER" id="PTHR14009">
    <property type="entry name" value="LEUCINE ZIPPER-EF-HAND CONTAINING TRANSMEMBRANE PROTEIN"/>
    <property type="match status" value="1"/>
</dbReference>
<evidence type="ECO:0000313" key="11">
    <source>
        <dbReference type="EMBL" id="OXA62288.1"/>
    </source>
</evidence>
<keyword evidence="6 9" id="KW-0472">Membrane</keyword>
<keyword evidence="4 9" id="KW-1133">Transmembrane helix</keyword>
<comment type="caution">
    <text evidence="11">The sequence shown here is derived from an EMBL/GenBank/DDBJ whole genome shotgun (WGS) entry which is preliminary data.</text>
</comment>
<dbReference type="OMA" id="HEDMMEY"/>
<organism evidence="11 12">
    <name type="scientific">Folsomia candida</name>
    <name type="common">Springtail</name>
    <dbReference type="NCBI Taxonomy" id="158441"/>
    <lineage>
        <taxon>Eukaryota</taxon>
        <taxon>Metazoa</taxon>
        <taxon>Ecdysozoa</taxon>
        <taxon>Arthropoda</taxon>
        <taxon>Hexapoda</taxon>
        <taxon>Collembola</taxon>
        <taxon>Entomobryomorpha</taxon>
        <taxon>Isotomoidea</taxon>
        <taxon>Isotomidae</taxon>
        <taxon>Proisotominae</taxon>
        <taxon>Folsomia</taxon>
    </lineage>
</organism>
<keyword evidence="12" id="KW-1185">Reference proteome</keyword>
<feature type="transmembrane region" description="Helical" evidence="9">
    <location>
        <begin position="249"/>
        <end position="272"/>
    </location>
</feature>
<dbReference type="Pfam" id="PF07766">
    <property type="entry name" value="LETM1_RBD"/>
    <property type="match status" value="1"/>
</dbReference>
<evidence type="ECO:0000256" key="3">
    <source>
        <dbReference type="ARBA" id="ARBA00022792"/>
    </source>
</evidence>
<evidence type="ECO:0000256" key="5">
    <source>
        <dbReference type="ARBA" id="ARBA00023128"/>
    </source>
</evidence>
<evidence type="ECO:0000256" key="8">
    <source>
        <dbReference type="SAM" id="MobiDB-lite"/>
    </source>
</evidence>
<dbReference type="InterPro" id="IPR044202">
    <property type="entry name" value="LETM1/MDM38-like"/>
</dbReference>
<evidence type="ECO:0000256" key="9">
    <source>
        <dbReference type="SAM" id="Phobius"/>
    </source>
</evidence>
<feature type="compositionally biased region" description="Low complexity" evidence="8">
    <location>
        <begin position="119"/>
        <end position="132"/>
    </location>
</feature>
<name>A0A226EYK2_FOLCA</name>
<evidence type="ECO:0000256" key="1">
    <source>
        <dbReference type="ARBA" id="ARBA00004434"/>
    </source>
</evidence>
<comment type="subcellular location">
    <subcellularLocation>
        <location evidence="1">Mitochondrion inner membrane</location>
        <topology evidence="1">Single-pass membrane protein</topology>
    </subcellularLocation>
</comment>
<dbReference type="GO" id="GO:0043022">
    <property type="term" value="F:ribosome binding"/>
    <property type="evidence" value="ECO:0007669"/>
    <property type="project" value="InterPro"/>
</dbReference>
<dbReference type="PANTHER" id="PTHR14009:SF13">
    <property type="entry name" value="LETM1 DOMAIN-CONTAINING PROTEIN 1"/>
    <property type="match status" value="1"/>
</dbReference>
<dbReference type="PROSITE" id="PS51758">
    <property type="entry name" value="LETM1_RBD"/>
    <property type="match status" value="1"/>
</dbReference>
<keyword evidence="3" id="KW-0999">Mitochondrion inner membrane</keyword>
<evidence type="ECO:0000259" key="10">
    <source>
        <dbReference type="PROSITE" id="PS51758"/>
    </source>
</evidence>
<feature type="domain" description="Letm1 RBD" evidence="10">
    <location>
        <begin position="298"/>
        <end position="472"/>
    </location>
</feature>
<accession>A0A226EYK2</accession>
<dbReference type="AlphaFoldDB" id="A0A226EYK2"/>
<dbReference type="Proteomes" id="UP000198287">
    <property type="component" value="Unassembled WGS sequence"/>
</dbReference>
<gene>
    <name evidence="11" type="ORF">Fcan01_03283</name>
</gene>
<sequence length="472" mass="54193">MSNLVRHGVTASRQRQQQVLLFTTLLQNKRWLSSSSSWFSVGGTQVQILTRMDQIMFSKNCISRHNNTSLVISCSNFHTSSHLADNRVRDKFETVSNINKEKRSTTIQIQRVAVTSSDILPSIPSTTPPGSSQNRESPVTHLSDISSSQSQKSTPTAPHTPPRPIKPKKVTKFFLFKFFEFVKKFPEKKFPGAMNVYRVFTIGVKEFAKELADYVRISGKVIMSSNGIRNLNSTELDIYYRMPKEVTRVAPTLIISALPFMNYIMFPIAYYFPKRLLSSHFWSLQQKSQFAIDLHQSKLFNYRPVFRSLQANIELIRDKSMKEKCRQVLDKLGSGSHPSPREIMEIKPLFESDPFSLQAIYGPHVKGLCRMHGIHTLYLSRRRLYDKAEMLHVMDGVMIRDGIFNLKIEDLKSACFLRGLNASNTSHEDMMEYLQQWSSISTSIFPHSYSLLLHLPILLAYNNPNNWALLVK</sequence>
<evidence type="ECO:0000256" key="2">
    <source>
        <dbReference type="ARBA" id="ARBA00022692"/>
    </source>
</evidence>
<feature type="compositionally biased region" description="Low complexity" evidence="8">
    <location>
        <begin position="143"/>
        <end position="153"/>
    </location>
</feature>
<evidence type="ECO:0000313" key="12">
    <source>
        <dbReference type="Proteomes" id="UP000198287"/>
    </source>
</evidence>
<reference evidence="11 12" key="1">
    <citation type="submission" date="2015-12" db="EMBL/GenBank/DDBJ databases">
        <title>The genome of Folsomia candida.</title>
        <authorList>
            <person name="Faddeeva A."/>
            <person name="Derks M.F."/>
            <person name="Anvar Y."/>
            <person name="Smit S."/>
            <person name="Van Straalen N."/>
            <person name="Roelofs D."/>
        </authorList>
    </citation>
    <scope>NUCLEOTIDE SEQUENCE [LARGE SCALE GENOMIC DNA]</scope>
    <source>
        <strain evidence="11 12">VU population</strain>
        <tissue evidence="11">Whole body</tissue>
    </source>
</reference>
<evidence type="ECO:0000256" key="6">
    <source>
        <dbReference type="ARBA" id="ARBA00023136"/>
    </source>
</evidence>
<evidence type="ECO:0000256" key="7">
    <source>
        <dbReference type="PROSITE-ProRule" id="PRU01094"/>
    </source>
</evidence>
<keyword evidence="2 9" id="KW-0812">Transmembrane</keyword>
<protein>
    <submittedName>
        <fullName evidence="11">LETM1 domain-containing protein 1</fullName>
    </submittedName>
</protein>